<comment type="caution">
    <text evidence="2">The sequence shown here is derived from an EMBL/GenBank/DDBJ whole genome shotgun (WGS) entry which is preliminary data.</text>
</comment>
<dbReference type="InterPro" id="IPR001173">
    <property type="entry name" value="Glyco_trans_2-like"/>
</dbReference>
<dbReference type="AlphaFoldDB" id="A0A9E2S5L6"/>
<keyword evidence="3" id="KW-1185">Reference proteome</keyword>
<dbReference type="RefSeq" id="WP_217789606.1">
    <property type="nucleotide sequence ID" value="NZ_JAHSPG010000001.1"/>
</dbReference>
<feature type="domain" description="Glycosyltransferase 2-like" evidence="1">
    <location>
        <begin position="6"/>
        <end position="140"/>
    </location>
</feature>
<keyword evidence="2" id="KW-0808">Transferase</keyword>
<evidence type="ECO:0000313" key="2">
    <source>
        <dbReference type="EMBL" id="MBV4356067.1"/>
    </source>
</evidence>
<evidence type="ECO:0000313" key="3">
    <source>
        <dbReference type="Proteomes" id="UP000812270"/>
    </source>
</evidence>
<gene>
    <name evidence="2" type="ORF">KTO63_02840</name>
</gene>
<dbReference type="Pfam" id="PF00535">
    <property type="entry name" value="Glycos_transf_2"/>
    <property type="match status" value="1"/>
</dbReference>
<dbReference type="EMBL" id="JAHSPG010000001">
    <property type="protein sequence ID" value="MBV4356067.1"/>
    <property type="molecule type" value="Genomic_DNA"/>
</dbReference>
<accession>A0A9E2S5L6</accession>
<dbReference type="PANTHER" id="PTHR22916">
    <property type="entry name" value="GLYCOSYLTRANSFERASE"/>
    <property type="match status" value="1"/>
</dbReference>
<reference evidence="2" key="1">
    <citation type="submission" date="2021-06" db="EMBL/GenBank/DDBJ databases">
        <authorList>
            <person name="Huq M.A."/>
        </authorList>
    </citation>
    <scope>NUCLEOTIDE SEQUENCE</scope>
    <source>
        <strain evidence="2">MAH-26</strain>
    </source>
</reference>
<protein>
    <submittedName>
        <fullName evidence="2">Glycosyltransferase</fullName>
        <ecNumber evidence="2">2.4.-.-</ecNumber>
    </submittedName>
</protein>
<dbReference type="EC" id="2.4.-.-" evidence="2"/>
<dbReference type="GO" id="GO:0016758">
    <property type="term" value="F:hexosyltransferase activity"/>
    <property type="evidence" value="ECO:0007669"/>
    <property type="project" value="UniProtKB-ARBA"/>
</dbReference>
<name>A0A9E2S5L6_9BACT</name>
<sequence>MEDKISVCLFTYNYEKYIDECLQSILTQRTNVEFEIIITDDCSTDRTQEICNTYATKYPGRIKLVFNKKNIGDSTANWINAFRQCKGKYIALIDGDDYFTDRDKLQKQFDVMEADNNAVLCFHNVKEVYANSQLDTETNFDNRIYVSKDFMHGWFIRTSSMFFKKDAFPDVIPDWVYDYPFRFDSILPVMLNEKGHTIFIDETMSAWRKHTAGTSNIFKIDVVKNFTTIIQLYSQLNLYTQKKYDKEAKEHISALYTGILLERIKHKKIFSDFKLFMKAAIFSNKNYFIRRGISKISK</sequence>
<evidence type="ECO:0000259" key="1">
    <source>
        <dbReference type="Pfam" id="PF00535"/>
    </source>
</evidence>
<proteinExistence type="predicted"/>
<organism evidence="2 3">
    <name type="scientific">Pinibacter aurantiacus</name>
    <dbReference type="NCBI Taxonomy" id="2851599"/>
    <lineage>
        <taxon>Bacteria</taxon>
        <taxon>Pseudomonadati</taxon>
        <taxon>Bacteroidota</taxon>
        <taxon>Chitinophagia</taxon>
        <taxon>Chitinophagales</taxon>
        <taxon>Chitinophagaceae</taxon>
        <taxon>Pinibacter</taxon>
    </lineage>
</organism>
<dbReference type="Proteomes" id="UP000812270">
    <property type="component" value="Unassembled WGS sequence"/>
</dbReference>
<keyword evidence="2" id="KW-0328">Glycosyltransferase</keyword>
<dbReference type="PANTHER" id="PTHR22916:SF3">
    <property type="entry name" value="UDP-GLCNAC:BETAGAL BETA-1,3-N-ACETYLGLUCOSAMINYLTRANSFERASE-LIKE PROTEIN 1"/>
    <property type="match status" value="1"/>
</dbReference>